<proteinExistence type="predicted"/>
<sequence length="114" mass="12710">MFSNCCYFSSIFTFGISSSLHFADQLNSGDCSTSFFRDPGTKKKRATLLHLLPNVPATLAFELSWPLSFVSHRYPGIVNHVELVLFSVRSVFFLSRGSRPCSTDEGSLMSIYAI</sequence>
<gene>
    <name evidence="1" type="ORF">V6N11_044667</name>
</gene>
<keyword evidence="2" id="KW-1185">Reference proteome</keyword>
<dbReference type="EMBL" id="JBBPBN010002538">
    <property type="protein sequence ID" value="KAK8475356.1"/>
    <property type="molecule type" value="Genomic_DNA"/>
</dbReference>
<dbReference type="Proteomes" id="UP001396334">
    <property type="component" value="Unassembled WGS sequence"/>
</dbReference>
<organism evidence="1 2">
    <name type="scientific">Hibiscus sabdariffa</name>
    <name type="common">roselle</name>
    <dbReference type="NCBI Taxonomy" id="183260"/>
    <lineage>
        <taxon>Eukaryota</taxon>
        <taxon>Viridiplantae</taxon>
        <taxon>Streptophyta</taxon>
        <taxon>Embryophyta</taxon>
        <taxon>Tracheophyta</taxon>
        <taxon>Spermatophyta</taxon>
        <taxon>Magnoliopsida</taxon>
        <taxon>eudicotyledons</taxon>
        <taxon>Gunneridae</taxon>
        <taxon>Pentapetalae</taxon>
        <taxon>rosids</taxon>
        <taxon>malvids</taxon>
        <taxon>Malvales</taxon>
        <taxon>Malvaceae</taxon>
        <taxon>Malvoideae</taxon>
        <taxon>Hibiscus</taxon>
    </lineage>
</organism>
<evidence type="ECO:0000313" key="2">
    <source>
        <dbReference type="Proteomes" id="UP001396334"/>
    </source>
</evidence>
<name>A0ABR1Z805_9ROSI</name>
<accession>A0ABR1Z805</accession>
<reference evidence="1 2" key="1">
    <citation type="journal article" date="2024" name="G3 (Bethesda)">
        <title>Genome assembly of Hibiscus sabdariffa L. provides insights into metabolisms of medicinal natural products.</title>
        <authorList>
            <person name="Kim T."/>
        </authorList>
    </citation>
    <scope>NUCLEOTIDE SEQUENCE [LARGE SCALE GENOMIC DNA]</scope>
    <source>
        <strain evidence="1">TK-2024</strain>
        <tissue evidence="1">Old leaves</tissue>
    </source>
</reference>
<comment type="caution">
    <text evidence="1">The sequence shown here is derived from an EMBL/GenBank/DDBJ whole genome shotgun (WGS) entry which is preliminary data.</text>
</comment>
<evidence type="ECO:0008006" key="3">
    <source>
        <dbReference type="Google" id="ProtNLM"/>
    </source>
</evidence>
<evidence type="ECO:0000313" key="1">
    <source>
        <dbReference type="EMBL" id="KAK8475356.1"/>
    </source>
</evidence>
<protein>
    <recommendedName>
        <fullName evidence="3">Secreted protein</fullName>
    </recommendedName>
</protein>